<protein>
    <recommendedName>
        <fullName evidence="4">Pilus assembly protein TadD</fullName>
    </recommendedName>
</protein>
<evidence type="ECO:0008006" key="4">
    <source>
        <dbReference type="Google" id="ProtNLM"/>
    </source>
</evidence>
<sequence>MAEHKTHTATQQQSSVDDKTYDKRHWLVALGLGMLLALSGCSSPVSPQAAASSPNGACGESLSAEQGVKLSLIRQQLQQAQYYSALAELEMLPERSLSTDLLRAYSYRKLGKWSLAAAIYHELQTTCLAGQAYHGLGLIAAYQDDLDQAMHWLTLAAKASPVTADIRNDLGFLLLITGQDELARDELLTALELNPEHPNAARNLWFVLLKNRQHRMADQLAARFQWQPSERQAVLDAIAVFKPLSLRQPTAREQAPFAEYSSNAEVIQ</sequence>
<accession>A0ABY5GHB9</accession>
<dbReference type="EMBL" id="CP101508">
    <property type="protein sequence ID" value="UTV28607.1"/>
    <property type="molecule type" value="Genomic_DNA"/>
</dbReference>
<dbReference type="Gene3D" id="1.25.40.10">
    <property type="entry name" value="Tetratricopeptide repeat domain"/>
    <property type="match status" value="1"/>
</dbReference>
<organism evidence="2 3">
    <name type="scientific">Photobacterium atrarenae</name>
    <dbReference type="NCBI Taxonomy" id="865757"/>
    <lineage>
        <taxon>Bacteria</taxon>
        <taxon>Pseudomonadati</taxon>
        <taxon>Pseudomonadota</taxon>
        <taxon>Gammaproteobacteria</taxon>
        <taxon>Vibrionales</taxon>
        <taxon>Vibrionaceae</taxon>
        <taxon>Photobacterium</taxon>
    </lineage>
</organism>
<proteinExistence type="predicted"/>
<dbReference type="SMART" id="SM00028">
    <property type="entry name" value="TPR"/>
    <property type="match status" value="2"/>
</dbReference>
<dbReference type="InterPro" id="IPR011990">
    <property type="entry name" value="TPR-like_helical_dom_sf"/>
</dbReference>
<keyword evidence="3" id="KW-1185">Reference proteome</keyword>
<reference evidence="2" key="1">
    <citation type="submission" date="2022-07" db="EMBL/GenBank/DDBJ databases">
        <title>Genome sequencing of Photobacterium atrarenae GJH2-4.</title>
        <authorList>
            <person name="Park S.-J."/>
        </authorList>
    </citation>
    <scope>NUCLEOTIDE SEQUENCE</scope>
    <source>
        <strain evidence="2">GJH2-4</strain>
    </source>
</reference>
<feature type="repeat" description="TPR" evidence="1">
    <location>
        <begin position="164"/>
        <end position="197"/>
    </location>
</feature>
<gene>
    <name evidence="2" type="ORF">NNL38_05005</name>
</gene>
<dbReference type="Proteomes" id="UP001057998">
    <property type="component" value="Chromosome 1"/>
</dbReference>
<dbReference type="RefSeq" id="WP_255389926.1">
    <property type="nucleotide sequence ID" value="NZ_CP101508.1"/>
</dbReference>
<evidence type="ECO:0000256" key="1">
    <source>
        <dbReference type="PROSITE-ProRule" id="PRU00339"/>
    </source>
</evidence>
<dbReference type="PROSITE" id="PS50005">
    <property type="entry name" value="TPR"/>
    <property type="match status" value="1"/>
</dbReference>
<dbReference type="InterPro" id="IPR019734">
    <property type="entry name" value="TPR_rpt"/>
</dbReference>
<dbReference type="SUPFAM" id="SSF48452">
    <property type="entry name" value="TPR-like"/>
    <property type="match status" value="1"/>
</dbReference>
<dbReference type="Pfam" id="PF13181">
    <property type="entry name" value="TPR_8"/>
    <property type="match status" value="1"/>
</dbReference>
<evidence type="ECO:0000313" key="3">
    <source>
        <dbReference type="Proteomes" id="UP001057998"/>
    </source>
</evidence>
<name>A0ABY5GHB9_9GAMM</name>
<keyword evidence="1" id="KW-0802">TPR repeat</keyword>
<evidence type="ECO:0000313" key="2">
    <source>
        <dbReference type="EMBL" id="UTV28607.1"/>
    </source>
</evidence>